<evidence type="ECO:0000256" key="1">
    <source>
        <dbReference type="SAM" id="MobiDB-lite"/>
    </source>
</evidence>
<dbReference type="PANTHER" id="PTHR12785">
    <property type="entry name" value="SPLICING FACTOR 3B"/>
    <property type="match status" value="1"/>
</dbReference>
<evidence type="ECO:0000313" key="3">
    <source>
        <dbReference type="EMBL" id="CAD2218249.1"/>
    </source>
</evidence>
<dbReference type="Pfam" id="PF04037">
    <property type="entry name" value="DUF382"/>
    <property type="match status" value="1"/>
</dbReference>
<organism evidence="3 4">
    <name type="scientific">Angomonas deanei</name>
    <dbReference type="NCBI Taxonomy" id="59799"/>
    <lineage>
        <taxon>Eukaryota</taxon>
        <taxon>Discoba</taxon>
        <taxon>Euglenozoa</taxon>
        <taxon>Kinetoplastea</taxon>
        <taxon>Metakinetoplastina</taxon>
        <taxon>Trypanosomatida</taxon>
        <taxon>Trypanosomatidae</taxon>
        <taxon>Strigomonadinae</taxon>
        <taxon>Angomonas</taxon>
    </lineage>
</organism>
<sequence length="320" mass="34740">MSWEELKLEITKAYGPEAAELVSEHDGNAEDPFFTVEMKMIPRSVPVPHHWSRLRAFLSNQADREEASGIIPAEIAALGVDKLRASKDKKANPNQMAFVTCFLTGTPLKRKTFGVPMTEFGEVFYENKWIPHARYTPGEHSQRLRQALGLENGSSAHPRGCTVCRRCADCPRVPRLAYCRHERPYPTRYAVGPRPVGEPPRASNNSFLFPGVMGETTSTVSRPTFWGAVPELRQGGAAPAAPTTAAPPVAPAAKKQAAPVPTPPVAPAVVVNPEPFIPASYRPNTHAAPIAPREYSKVQDTGSGTVAGHKMVPEPPGKSK</sequence>
<gene>
    <name evidence="3" type="ORF">ADEAN_000573700</name>
</gene>
<feature type="region of interest" description="Disordered" evidence="1">
    <location>
        <begin position="284"/>
        <end position="320"/>
    </location>
</feature>
<dbReference type="Proteomes" id="UP000515908">
    <property type="component" value="Chromosome 10"/>
</dbReference>
<evidence type="ECO:0000313" key="4">
    <source>
        <dbReference type="Proteomes" id="UP000515908"/>
    </source>
</evidence>
<dbReference type="InterPro" id="IPR052584">
    <property type="entry name" value="U2_snRNP_Complex_Component"/>
</dbReference>
<evidence type="ECO:0000259" key="2">
    <source>
        <dbReference type="Pfam" id="PF04037"/>
    </source>
</evidence>
<dbReference type="GO" id="GO:0005634">
    <property type="term" value="C:nucleus"/>
    <property type="evidence" value="ECO:0007669"/>
    <property type="project" value="InterPro"/>
</dbReference>
<reference evidence="3 4" key="1">
    <citation type="submission" date="2020-08" db="EMBL/GenBank/DDBJ databases">
        <authorList>
            <person name="Newling K."/>
            <person name="Davey J."/>
            <person name="Forrester S."/>
        </authorList>
    </citation>
    <scope>NUCLEOTIDE SEQUENCE [LARGE SCALE GENOMIC DNA]</scope>
    <source>
        <strain evidence="4">Crithidia deanei Carvalho (ATCC PRA-265)</strain>
    </source>
</reference>
<keyword evidence="4" id="KW-1185">Reference proteome</keyword>
<dbReference type="VEuPathDB" id="TriTrypDB:ADEAN_000573700"/>
<dbReference type="EMBL" id="LR877154">
    <property type="protein sequence ID" value="CAD2218249.1"/>
    <property type="molecule type" value="Genomic_DNA"/>
</dbReference>
<proteinExistence type="predicted"/>
<dbReference type="PANTHER" id="PTHR12785:SF6">
    <property type="entry name" value="SPLICING FACTOR 3B SUBUNIT 2"/>
    <property type="match status" value="1"/>
</dbReference>
<protein>
    <recommendedName>
        <fullName evidence="2">DUF382 domain-containing protein</fullName>
    </recommendedName>
</protein>
<dbReference type="OrthoDB" id="10260794at2759"/>
<name>A0A7G2CFD6_9TRYP</name>
<feature type="domain" description="DUF382" evidence="2">
    <location>
        <begin position="19"/>
        <end position="92"/>
    </location>
</feature>
<dbReference type="AlphaFoldDB" id="A0A7G2CFD6"/>
<dbReference type="InterPro" id="IPR007180">
    <property type="entry name" value="DUF382"/>
</dbReference>
<accession>A0A7G2CFD6</accession>